<dbReference type="PIRSF" id="PIRSF000429">
    <property type="entry name" value="Ac-CoA_Ac_transf"/>
    <property type="match status" value="1"/>
</dbReference>
<dbReference type="GO" id="GO:0033812">
    <property type="term" value="F:3-oxoadipyl-CoA thiolase activity"/>
    <property type="evidence" value="ECO:0007669"/>
    <property type="project" value="UniProtKB-EC"/>
</dbReference>
<evidence type="ECO:0000256" key="5">
    <source>
        <dbReference type="ARBA" id="ARBA00023315"/>
    </source>
</evidence>
<proteinExistence type="inferred from homology"/>
<dbReference type="AlphaFoldDB" id="A0A455T6M9"/>
<keyword evidence="4 8" id="KW-0808">Transferase</keyword>
<dbReference type="PROSITE" id="PS00099">
    <property type="entry name" value="THIOLASE_3"/>
    <property type="match status" value="1"/>
</dbReference>
<dbReference type="InterPro" id="IPR020617">
    <property type="entry name" value="Thiolase_C"/>
</dbReference>
<evidence type="ECO:0000313" key="11">
    <source>
        <dbReference type="EMBL" id="BBH94555.1"/>
    </source>
</evidence>
<name>A0A455T6M9_9CHLR</name>
<evidence type="ECO:0000256" key="6">
    <source>
        <dbReference type="ARBA" id="ARBA00048527"/>
    </source>
</evidence>
<dbReference type="PROSITE" id="PS00737">
    <property type="entry name" value="THIOLASE_2"/>
    <property type="match status" value="1"/>
</dbReference>
<evidence type="ECO:0000259" key="9">
    <source>
        <dbReference type="Pfam" id="PF00108"/>
    </source>
</evidence>
<comment type="pathway">
    <text evidence="1">Lipid metabolism.</text>
</comment>
<dbReference type="CDD" id="cd00751">
    <property type="entry name" value="thiolase"/>
    <property type="match status" value="1"/>
</dbReference>
<dbReference type="PANTHER" id="PTHR43853">
    <property type="entry name" value="3-KETOACYL-COA THIOLASE, PEROXISOMAL"/>
    <property type="match status" value="1"/>
</dbReference>
<dbReference type="SUPFAM" id="SSF53901">
    <property type="entry name" value="Thiolase-like"/>
    <property type="match status" value="2"/>
</dbReference>
<dbReference type="NCBIfam" id="TIGR01930">
    <property type="entry name" value="AcCoA-C-Actrans"/>
    <property type="match status" value="1"/>
</dbReference>
<dbReference type="InterPro" id="IPR050215">
    <property type="entry name" value="Thiolase-like_sf_Thiolase"/>
</dbReference>
<evidence type="ECO:0000256" key="3">
    <source>
        <dbReference type="ARBA" id="ARBA00010982"/>
    </source>
</evidence>
<dbReference type="InterPro" id="IPR012793">
    <property type="entry name" value="PcaF"/>
</dbReference>
<feature type="active site" description="Acyl-thioester intermediate" evidence="7">
    <location>
        <position position="89"/>
    </location>
</feature>
<dbReference type="GO" id="GO:0019619">
    <property type="term" value="P:3,4-dihydroxybenzoate catabolic process"/>
    <property type="evidence" value="ECO:0007669"/>
    <property type="project" value="InterPro"/>
</dbReference>
<evidence type="ECO:0000256" key="7">
    <source>
        <dbReference type="PIRSR" id="PIRSR000429-1"/>
    </source>
</evidence>
<dbReference type="InterPro" id="IPR020613">
    <property type="entry name" value="Thiolase_CS"/>
</dbReference>
<dbReference type="GO" id="GO:0010124">
    <property type="term" value="P:phenylacetate catabolic process"/>
    <property type="evidence" value="ECO:0007669"/>
    <property type="project" value="TreeGrafter"/>
</dbReference>
<dbReference type="Gene3D" id="3.40.47.10">
    <property type="match status" value="1"/>
</dbReference>
<protein>
    <submittedName>
        <fullName evidence="11">Acetyl-CoA acetyltransferase</fullName>
    </submittedName>
</protein>
<keyword evidence="5 8" id="KW-0012">Acyltransferase</keyword>
<comment type="similarity">
    <text evidence="3 8">Belongs to the thiolase-like superfamily. Thiolase family.</text>
</comment>
<dbReference type="PANTHER" id="PTHR43853:SF2">
    <property type="entry name" value="3-OXOADIPYL-COA_3-OXO-5,6-DEHYDROSUBERYL-COA THIOLASE"/>
    <property type="match status" value="1"/>
</dbReference>
<evidence type="ECO:0000259" key="10">
    <source>
        <dbReference type="Pfam" id="PF02803"/>
    </source>
</evidence>
<dbReference type="InterPro" id="IPR002155">
    <property type="entry name" value="Thiolase"/>
</dbReference>
<comment type="pathway">
    <text evidence="2">Aromatic compound metabolism.</text>
</comment>
<dbReference type="Pfam" id="PF02803">
    <property type="entry name" value="Thiolase_C"/>
    <property type="match status" value="1"/>
</dbReference>
<accession>A0A455T6M9</accession>
<dbReference type="GO" id="GO:0006635">
    <property type="term" value="P:fatty acid beta-oxidation"/>
    <property type="evidence" value="ECO:0007669"/>
    <property type="project" value="TreeGrafter"/>
</dbReference>
<evidence type="ECO:0000256" key="1">
    <source>
        <dbReference type="ARBA" id="ARBA00005189"/>
    </source>
</evidence>
<organism evidence="11">
    <name type="scientific">Thermogemmatispora argillosa</name>
    <dbReference type="NCBI Taxonomy" id="2045280"/>
    <lineage>
        <taxon>Bacteria</taxon>
        <taxon>Bacillati</taxon>
        <taxon>Chloroflexota</taxon>
        <taxon>Ktedonobacteria</taxon>
        <taxon>Thermogemmatisporales</taxon>
        <taxon>Thermogemmatisporaceae</taxon>
        <taxon>Thermogemmatispora</taxon>
    </lineage>
</organism>
<feature type="active site" description="Proton acceptor" evidence="7">
    <location>
        <position position="354"/>
    </location>
</feature>
<dbReference type="NCBIfam" id="NF006551">
    <property type="entry name" value="PRK09050.1"/>
    <property type="match status" value="1"/>
</dbReference>
<feature type="domain" description="Thiolase C-terminal" evidence="10">
    <location>
        <begin position="276"/>
        <end position="397"/>
    </location>
</feature>
<dbReference type="EMBL" id="AP019377">
    <property type="protein sequence ID" value="BBH94555.1"/>
    <property type="molecule type" value="Genomic_DNA"/>
</dbReference>
<dbReference type="GO" id="GO:0005737">
    <property type="term" value="C:cytoplasm"/>
    <property type="evidence" value="ECO:0007669"/>
    <property type="project" value="UniProtKB-ARBA"/>
</dbReference>
<dbReference type="InterPro" id="IPR020615">
    <property type="entry name" value="Thiolase_acyl_enz_int_AS"/>
</dbReference>
<dbReference type="PROSITE" id="PS00098">
    <property type="entry name" value="THIOLASE_1"/>
    <property type="match status" value="1"/>
</dbReference>
<dbReference type="Pfam" id="PF00108">
    <property type="entry name" value="Thiolase_N"/>
    <property type="match status" value="1"/>
</dbReference>
<evidence type="ECO:0000256" key="2">
    <source>
        <dbReference type="ARBA" id="ARBA00005211"/>
    </source>
</evidence>
<dbReference type="FunFam" id="3.40.47.10:FF:000010">
    <property type="entry name" value="Acetyl-CoA acetyltransferase (Thiolase)"/>
    <property type="match status" value="1"/>
</dbReference>
<evidence type="ECO:0000256" key="8">
    <source>
        <dbReference type="RuleBase" id="RU003557"/>
    </source>
</evidence>
<sequence>MEEAVIVSAVRTPIGRYAGALKDVRPDDMAALVIAEAVRRAGIEPGSVEDVILGCANQAGEDNRNVARMALLLAGLPIHVAGQTVNRLCGSGLQAINSAAQAIQVGAGDTFVAGGVESMTRAPFVLGKAESAFSRNATLYDTTLGWRFINPKLAAMHYPYSMGETAENVAERYGISREEQDRYALRSHQRAVAAQQDGRFAEEIVPVPVPQKKGEPVLVSQDEHPRPDTSLEKLAALKPAFREGGTVTAGNSAGINDGAAALVMMSERQARALGVRPRARIVATAVAGVDPAYMGLGPIPATRKALQRAGLSIHDLDLIELNEAFAAQVLQCVRELEIDEEKLNVNGGAIALGHPLGCSGARIMVTLLHELERRGGRYGLATMCIGVGQGIATIIERL</sequence>
<comment type="catalytic activity">
    <reaction evidence="6">
        <text>succinyl-CoA + acetyl-CoA = 3-oxoadipyl-CoA + CoA</text>
        <dbReference type="Rhea" id="RHEA:19481"/>
        <dbReference type="ChEBI" id="CHEBI:57287"/>
        <dbReference type="ChEBI" id="CHEBI:57288"/>
        <dbReference type="ChEBI" id="CHEBI:57292"/>
        <dbReference type="ChEBI" id="CHEBI:57348"/>
        <dbReference type="EC" id="2.3.1.174"/>
    </reaction>
</comment>
<gene>
    <name evidence="11" type="ORF">KTA_27540</name>
</gene>
<dbReference type="InterPro" id="IPR020616">
    <property type="entry name" value="Thiolase_N"/>
</dbReference>
<feature type="domain" description="Thiolase N-terminal" evidence="9">
    <location>
        <begin position="5"/>
        <end position="267"/>
    </location>
</feature>
<dbReference type="InterPro" id="IPR020610">
    <property type="entry name" value="Thiolase_AS"/>
</dbReference>
<evidence type="ECO:0000256" key="4">
    <source>
        <dbReference type="ARBA" id="ARBA00022679"/>
    </source>
</evidence>
<reference evidence="11" key="1">
    <citation type="submission" date="2018-12" db="EMBL/GenBank/DDBJ databases">
        <title>Novel natural products biosynthetic potential of the class Ktedonobacteria.</title>
        <authorList>
            <person name="Zheng Y."/>
            <person name="Saitou A."/>
            <person name="Wang C.M."/>
            <person name="Toyoda A."/>
            <person name="Minakuchi Y."/>
            <person name="Sekiguchi Y."/>
            <person name="Ueda K."/>
            <person name="Takano H."/>
            <person name="Sakai Y."/>
            <person name="Yokota A."/>
            <person name="Yabe S."/>
        </authorList>
    </citation>
    <scope>NUCLEOTIDE SEQUENCE</scope>
    <source>
        <strain evidence="11">A3-2</strain>
    </source>
</reference>
<dbReference type="InterPro" id="IPR016039">
    <property type="entry name" value="Thiolase-like"/>
</dbReference>
<dbReference type="NCBIfam" id="TIGR02430">
    <property type="entry name" value="pcaF"/>
    <property type="match status" value="1"/>
</dbReference>
<feature type="active site" description="Proton acceptor" evidence="7">
    <location>
        <position position="384"/>
    </location>
</feature>